<dbReference type="InterPro" id="IPR058543">
    <property type="entry name" value="Beta-prop_RSE1/DDB1/CPSF1_2nd"/>
</dbReference>
<dbReference type="Pfam" id="PF03178">
    <property type="entry name" value="CPSF_A"/>
    <property type="match status" value="1"/>
</dbReference>
<dbReference type="Gene3D" id="2.130.10.10">
    <property type="entry name" value="YVTN repeat-like/Quinoprotein amine dehydrogenase"/>
    <property type="match status" value="3"/>
</dbReference>
<dbReference type="Pfam" id="PF10433">
    <property type="entry name" value="Beta-prop_RSE1_1st"/>
    <property type="match status" value="1"/>
</dbReference>
<dbReference type="InterPro" id="IPR004871">
    <property type="entry name" value="RSE1/DDB1/CPSF1_C"/>
</dbReference>
<dbReference type="OrthoDB" id="436637at2759"/>
<dbReference type="eggNOG" id="KOG1898">
    <property type="taxonomic scope" value="Eukaryota"/>
</dbReference>
<evidence type="ECO:0000259" key="4">
    <source>
        <dbReference type="Pfam" id="PF10433"/>
    </source>
</evidence>
<dbReference type="RefSeq" id="XP_013752852.1">
    <property type="nucleotide sequence ID" value="XM_013897398.1"/>
</dbReference>
<feature type="domain" description="RSE1/DDB1/CPSF1 C-terminal" evidence="3">
    <location>
        <begin position="882"/>
        <end position="1171"/>
    </location>
</feature>
<keyword evidence="7" id="KW-1185">Reference proteome</keyword>
<comment type="subcellular location">
    <subcellularLocation>
        <location evidence="1">Nucleus</location>
    </subcellularLocation>
</comment>
<dbReference type="GO" id="GO:0005634">
    <property type="term" value="C:nucleus"/>
    <property type="evidence" value="ECO:0007669"/>
    <property type="project" value="UniProtKB-SubCell"/>
</dbReference>
<keyword evidence="2" id="KW-0539">Nucleus</keyword>
<gene>
    <name evidence="6" type="ORF">AMSG_11199</name>
</gene>
<dbReference type="InterPro" id="IPR018846">
    <property type="entry name" value="Beta-prop_RSE1/DDB1/CPSF1_1st"/>
</dbReference>
<evidence type="ECO:0000259" key="3">
    <source>
        <dbReference type="Pfam" id="PF03178"/>
    </source>
</evidence>
<dbReference type="EMBL" id="GL349504">
    <property type="protein sequence ID" value="KNC55769.1"/>
    <property type="molecule type" value="Genomic_DNA"/>
</dbReference>
<dbReference type="OMA" id="PRATGHW"/>
<organism evidence="6 7">
    <name type="scientific">Thecamonas trahens ATCC 50062</name>
    <dbReference type="NCBI Taxonomy" id="461836"/>
    <lineage>
        <taxon>Eukaryota</taxon>
        <taxon>Apusozoa</taxon>
        <taxon>Apusomonadida</taxon>
        <taxon>Apusomonadidae</taxon>
        <taxon>Thecamonas</taxon>
    </lineage>
</organism>
<dbReference type="InterPro" id="IPR050358">
    <property type="entry name" value="RSE1/DDB1/CFT1"/>
</dbReference>
<evidence type="ECO:0000313" key="7">
    <source>
        <dbReference type="Proteomes" id="UP000054408"/>
    </source>
</evidence>
<reference evidence="6 7" key="1">
    <citation type="submission" date="2010-05" db="EMBL/GenBank/DDBJ databases">
        <title>The Genome Sequence of Thecamonas trahens ATCC 50062.</title>
        <authorList>
            <consortium name="The Broad Institute Genome Sequencing Platform"/>
            <person name="Russ C."/>
            <person name="Cuomo C."/>
            <person name="Shea T."/>
            <person name="Young S.K."/>
            <person name="Zeng Q."/>
            <person name="Koehrsen M."/>
            <person name="Haas B."/>
            <person name="Borodovsky M."/>
            <person name="Guigo R."/>
            <person name="Alvarado L."/>
            <person name="Berlin A."/>
            <person name="Bochicchio J."/>
            <person name="Borenstein D."/>
            <person name="Chapman S."/>
            <person name="Chen Z."/>
            <person name="Freedman E."/>
            <person name="Gellesch M."/>
            <person name="Goldberg J."/>
            <person name="Griggs A."/>
            <person name="Gujja S."/>
            <person name="Heilman E."/>
            <person name="Heiman D."/>
            <person name="Hepburn T."/>
            <person name="Howarth C."/>
            <person name="Jen D."/>
            <person name="Larson L."/>
            <person name="Mehta T."/>
            <person name="Park D."/>
            <person name="Pearson M."/>
            <person name="Roberts A."/>
            <person name="Saif S."/>
            <person name="Shenoy N."/>
            <person name="Sisk P."/>
            <person name="Stolte C."/>
            <person name="Sykes S."/>
            <person name="Thomson T."/>
            <person name="Walk T."/>
            <person name="White J."/>
            <person name="Yandava C."/>
            <person name="Burger G."/>
            <person name="Gray M.W."/>
            <person name="Holland P.W.H."/>
            <person name="King N."/>
            <person name="Lang F.B.F."/>
            <person name="Roger A.J."/>
            <person name="Ruiz-Trillo I."/>
            <person name="Lander E."/>
            <person name="Nusbaum C."/>
        </authorList>
    </citation>
    <scope>NUCLEOTIDE SEQUENCE [LARGE SCALE GENOMIC DNA]</scope>
    <source>
        <strain evidence="6 7">ATCC 50062</strain>
    </source>
</reference>
<name>A0A0L0DTV8_THETB</name>
<feature type="domain" description="RSE1/DDB1/CPSF1 first beta-propeller" evidence="4">
    <location>
        <begin position="15"/>
        <end position="365"/>
    </location>
</feature>
<dbReference type="GO" id="GO:0003676">
    <property type="term" value="F:nucleic acid binding"/>
    <property type="evidence" value="ECO:0007669"/>
    <property type="project" value="InterPro"/>
</dbReference>
<dbReference type="SUPFAM" id="SSF69322">
    <property type="entry name" value="Tricorn protease domain 2"/>
    <property type="match status" value="1"/>
</dbReference>
<dbReference type="GeneID" id="25569234"/>
<evidence type="ECO:0000256" key="1">
    <source>
        <dbReference type="ARBA" id="ARBA00004123"/>
    </source>
</evidence>
<protein>
    <submittedName>
        <fullName evidence="6">CPSF A subunit</fullName>
    </submittedName>
</protein>
<feature type="domain" description="RSE1/DDB1/CPSF1 second beta-propeller" evidence="5">
    <location>
        <begin position="431"/>
        <end position="773"/>
    </location>
</feature>
<dbReference type="PANTHER" id="PTHR10644">
    <property type="entry name" value="DNA REPAIR/RNA PROCESSING CPSF FAMILY"/>
    <property type="match status" value="1"/>
</dbReference>
<evidence type="ECO:0000313" key="6">
    <source>
        <dbReference type="EMBL" id="KNC55769.1"/>
    </source>
</evidence>
<proteinExistence type="predicted"/>
<dbReference type="AlphaFoldDB" id="A0A0L0DTV8"/>
<sequence>MPYLYHLTLTQPTYIPHCVTGSFSGEGKSELVTTTGRSLSLYTTHAESGALELMCATQAFGLITNLATFRLTGSAVDHLLIASDSGKFIILAYEASSAGWKRVHGETYAKSGLRRASPSYHLAAEPRGRAAIIGALEGAKLVYILNRDSAGKLTISSPVEANMPDVATFALVALDNSFNNPLFAAIEAPYDEAAAHAAAVPSSPPPLQLAFYELDLGLNHVVRHDPLPLPHSAHELIPVPGGEFGPSGVLVAYQGGMAWMNEGYPALHAAFPAPCGADLVVAHASHLQPSMFFMLVLTESGHLLRVSLEYEVDEATRLRVSYFDSIPLAADLAILSSGFLFAASQSSPPTLYEFLSLGEPPAPDAPDQTEFTPAAELVHLYPLDTLPSLSPLMDFAVADLAGDGVPQLVVGCGARTGAAALNVLRHGIAVSELVASPLPGTPVAVFSLTQTNAPRPADGSGGGDDDDEQAAHLAVSTAFLIFSFTNASLVLRVTDTVSECTDAGFYLDAPTLEAGTLANGVHVQVHARALLQLAVDGSVSEWKPPGGTTITHAAINRRQAVVALSSGLVLLFELDVTGVLSQTAGAELQLGPADELTCLGVEPLLPGRAKSRFAVIGLFDNTVRLLSLDPAAPFVQKSLLVLSTTPTSVAISQLRLMVEWSAAGLVHLVVGGSNGVVSHSYVDPSSGAISNTANRFLGPEPVSVSLAELGGRPLVHLGSSRSYMLFHQPGSPAESALLPLSYGGLKGAASFASALVGIGLVGIAGNELKIFSLERIDQSFNADPHPLPYTPRAVVHHPASQLFFVGMSDARAYTLQELAAAAGLDAGDPEALEASRARCERIEPGRPAAAGAWAAGLALFDGSDSSLLWWGNLSVESSGAGNEALLSLEVVTFSSDPSRIFAVAGVAVDFEPPRTATSFLLRTFELVSEGDAVGLVHVHDTAVPGLPAALHAFGGLLFAGAGNQLVVFDMGKTRLLRKTHLEGFPSLVVAISSDAETSRVVVADARDSIRALAWEPALHGLRLIADDTLPRAMSRAHMIDGSTVVCGDRFGNLFVARLPDDDALGTGSSDSIAHFDVVNHFYAGEPVTAITAAALQSFSGADKAVLYSTIAGAVGALVPFVTRDDVDFFLHLELHMRQRVPPLGGRDHLAFRSYYVPVKDVVDGDLCEQFMSIDSTLQWEIADAIESTPVEIVRRLEEVRARNTF</sequence>
<accession>A0A0L0DTV8</accession>
<evidence type="ECO:0000259" key="5">
    <source>
        <dbReference type="Pfam" id="PF23726"/>
    </source>
</evidence>
<dbReference type="STRING" id="461836.A0A0L0DTV8"/>
<dbReference type="InterPro" id="IPR015943">
    <property type="entry name" value="WD40/YVTN_repeat-like_dom_sf"/>
</dbReference>
<dbReference type="Proteomes" id="UP000054408">
    <property type="component" value="Unassembled WGS sequence"/>
</dbReference>
<evidence type="ECO:0000256" key="2">
    <source>
        <dbReference type="ARBA" id="ARBA00023242"/>
    </source>
</evidence>
<dbReference type="Pfam" id="PF23726">
    <property type="entry name" value="Beta-prop_RSE1_2nd"/>
    <property type="match status" value="1"/>
</dbReference>